<organism evidence="1 2">
    <name type="scientific">Caerostris extrusa</name>
    <name type="common">Bark spider</name>
    <name type="synonym">Caerostris bankana</name>
    <dbReference type="NCBI Taxonomy" id="172846"/>
    <lineage>
        <taxon>Eukaryota</taxon>
        <taxon>Metazoa</taxon>
        <taxon>Ecdysozoa</taxon>
        <taxon>Arthropoda</taxon>
        <taxon>Chelicerata</taxon>
        <taxon>Arachnida</taxon>
        <taxon>Araneae</taxon>
        <taxon>Araneomorphae</taxon>
        <taxon>Entelegynae</taxon>
        <taxon>Araneoidea</taxon>
        <taxon>Araneidae</taxon>
        <taxon>Caerostris</taxon>
    </lineage>
</organism>
<comment type="caution">
    <text evidence="1">The sequence shown here is derived from an EMBL/GenBank/DDBJ whole genome shotgun (WGS) entry which is preliminary data.</text>
</comment>
<proteinExistence type="predicted"/>
<dbReference type="AlphaFoldDB" id="A0AAV4MSR7"/>
<reference evidence="1 2" key="1">
    <citation type="submission" date="2021-06" db="EMBL/GenBank/DDBJ databases">
        <title>Caerostris extrusa draft genome.</title>
        <authorList>
            <person name="Kono N."/>
            <person name="Arakawa K."/>
        </authorList>
    </citation>
    <scope>NUCLEOTIDE SEQUENCE [LARGE SCALE GENOMIC DNA]</scope>
</reference>
<evidence type="ECO:0000313" key="1">
    <source>
        <dbReference type="EMBL" id="GIX74487.1"/>
    </source>
</evidence>
<gene>
    <name evidence="1" type="ORF">CEXT_580291</name>
</gene>
<feature type="non-terminal residue" evidence="1">
    <location>
        <position position="1"/>
    </location>
</feature>
<protein>
    <submittedName>
        <fullName evidence="1">Uncharacterized protein</fullName>
    </submittedName>
</protein>
<name>A0AAV4MSR7_CAEEX</name>
<dbReference type="EMBL" id="BPLR01002508">
    <property type="protein sequence ID" value="GIX74487.1"/>
    <property type="molecule type" value="Genomic_DNA"/>
</dbReference>
<evidence type="ECO:0000313" key="2">
    <source>
        <dbReference type="Proteomes" id="UP001054945"/>
    </source>
</evidence>
<keyword evidence="2" id="KW-1185">Reference proteome</keyword>
<sequence>RALENGQYQKVNMKLCLGA</sequence>
<dbReference type="Proteomes" id="UP001054945">
    <property type="component" value="Unassembled WGS sequence"/>
</dbReference>
<accession>A0AAV4MSR7</accession>